<dbReference type="GO" id="GO:0005737">
    <property type="term" value="C:cytoplasm"/>
    <property type="evidence" value="ECO:0007669"/>
    <property type="project" value="TreeGrafter"/>
</dbReference>
<dbReference type="GO" id="GO:0070006">
    <property type="term" value="F:metalloaminopeptidase activity"/>
    <property type="evidence" value="ECO:0007669"/>
    <property type="project" value="TreeGrafter"/>
</dbReference>
<keyword evidence="9" id="KW-0378">Hydrolase</keyword>
<comment type="similarity">
    <text evidence="3">Belongs to the peptidase M1 family.</text>
</comment>
<reference evidence="15 16" key="1">
    <citation type="submission" date="2019-04" db="EMBL/GenBank/DDBJ databases">
        <title>Lacinutrix sp. nov., isolated from marine water.</title>
        <authorList>
            <person name="Kim W."/>
        </authorList>
    </citation>
    <scope>NUCLEOTIDE SEQUENCE [LARGE SCALE GENOMIC DNA]</scope>
    <source>
        <strain evidence="15 16">CAU 1491</strain>
    </source>
</reference>
<dbReference type="GO" id="GO:0008270">
    <property type="term" value="F:zinc ion binding"/>
    <property type="evidence" value="ECO:0007669"/>
    <property type="project" value="InterPro"/>
</dbReference>
<keyword evidence="6" id="KW-0031">Aminopeptidase</keyword>
<evidence type="ECO:0000259" key="13">
    <source>
        <dbReference type="Pfam" id="PF01433"/>
    </source>
</evidence>
<feature type="signal peptide" evidence="12">
    <location>
        <begin position="1"/>
        <end position="19"/>
    </location>
</feature>
<evidence type="ECO:0000256" key="3">
    <source>
        <dbReference type="ARBA" id="ARBA00010136"/>
    </source>
</evidence>
<dbReference type="PANTHER" id="PTHR11533:SF174">
    <property type="entry name" value="PUROMYCIN-SENSITIVE AMINOPEPTIDASE-RELATED"/>
    <property type="match status" value="1"/>
</dbReference>
<dbReference type="AlphaFoldDB" id="A0A4U0F0G9"/>
<dbReference type="PRINTS" id="PR00756">
    <property type="entry name" value="ALADIPTASE"/>
</dbReference>
<evidence type="ECO:0000256" key="5">
    <source>
        <dbReference type="ARBA" id="ARBA00015611"/>
    </source>
</evidence>
<evidence type="ECO:0000256" key="7">
    <source>
        <dbReference type="ARBA" id="ARBA00022670"/>
    </source>
</evidence>
<dbReference type="Pfam" id="PF17900">
    <property type="entry name" value="Peptidase_M1_N"/>
    <property type="match status" value="1"/>
</dbReference>
<feature type="chain" id="PRO_5020854541" description="Aminopeptidase N" evidence="12">
    <location>
        <begin position="20"/>
        <end position="530"/>
    </location>
</feature>
<keyword evidence="12" id="KW-0732">Signal</keyword>
<dbReference type="Proteomes" id="UP000307657">
    <property type="component" value="Unassembled WGS sequence"/>
</dbReference>
<dbReference type="GO" id="GO:0042277">
    <property type="term" value="F:peptide binding"/>
    <property type="evidence" value="ECO:0007669"/>
    <property type="project" value="TreeGrafter"/>
</dbReference>
<organism evidence="15 16">
    <name type="scientific">Pontimicrobium aquaticum</name>
    <dbReference type="NCBI Taxonomy" id="2565367"/>
    <lineage>
        <taxon>Bacteria</taxon>
        <taxon>Pseudomonadati</taxon>
        <taxon>Bacteroidota</taxon>
        <taxon>Flavobacteriia</taxon>
        <taxon>Flavobacteriales</taxon>
        <taxon>Flavobacteriaceae</taxon>
        <taxon>Pontimicrobium</taxon>
    </lineage>
</organism>
<dbReference type="InterPro" id="IPR001930">
    <property type="entry name" value="Peptidase_M1"/>
</dbReference>
<comment type="catalytic activity">
    <reaction evidence="1">
        <text>Release of an N-terminal amino acid, Xaa-|-Yaa- from a peptide, amide or arylamide. Xaa is preferably Ala, but may be most amino acids including Pro (slow action). When a terminal hydrophobic residue is followed by a prolyl residue, the two may be released as an intact Xaa-Pro dipeptide.</text>
        <dbReference type="EC" id="3.4.11.2"/>
    </reaction>
</comment>
<dbReference type="InterPro" id="IPR045357">
    <property type="entry name" value="Aminopeptidase_N-like_N"/>
</dbReference>
<dbReference type="Gene3D" id="1.10.390.10">
    <property type="entry name" value="Neutral Protease Domain 2"/>
    <property type="match status" value="1"/>
</dbReference>
<protein>
    <recommendedName>
        <fullName evidence="5">Aminopeptidase N</fullName>
        <ecNumber evidence="4">3.4.11.2</ecNumber>
    </recommendedName>
</protein>
<dbReference type="InterPro" id="IPR050344">
    <property type="entry name" value="Peptidase_M1_aminopeptidases"/>
</dbReference>
<evidence type="ECO:0000256" key="2">
    <source>
        <dbReference type="ARBA" id="ARBA00001947"/>
    </source>
</evidence>
<comment type="cofactor">
    <cofactor evidence="2">
        <name>Zn(2+)</name>
        <dbReference type="ChEBI" id="CHEBI:29105"/>
    </cofactor>
</comment>
<dbReference type="Gene3D" id="2.60.40.1730">
    <property type="entry name" value="tricorn interacting facor f3 domain"/>
    <property type="match status" value="1"/>
</dbReference>
<keyword evidence="11" id="KW-0482">Metalloprotease</keyword>
<proteinExistence type="inferred from homology"/>
<evidence type="ECO:0000256" key="9">
    <source>
        <dbReference type="ARBA" id="ARBA00022801"/>
    </source>
</evidence>
<evidence type="ECO:0000256" key="1">
    <source>
        <dbReference type="ARBA" id="ARBA00000098"/>
    </source>
</evidence>
<dbReference type="InterPro" id="IPR027268">
    <property type="entry name" value="Peptidase_M4/M1_CTD_sf"/>
</dbReference>
<name>A0A4U0F0G9_9FLAO</name>
<keyword evidence="7" id="KW-0645">Protease</keyword>
<dbReference type="OrthoDB" id="100605at2"/>
<dbReference type="Pfam" id="PF01433">
    <property type="entry name" value="Peptidase_M1"/>
    <property type="match status" value="1"/>
</dbReference>
<evidence type="ECO:0000313" key="15">
    <source>
        <dbReference type="EMBL" id="TJY37224.1"/>
    </source>
</evidence>
<sequence>MKKIIFLLVAFCFSFTSYSQRVYTDYGAIDIQKYEFHISVNDNNNDMQGASKVNLIATSNLERFKLDLENTDETDKGMMVTSVSENGNPVKFEHQNNVLTIFSNVTSGEQKTFTITYHGVPKDGLVISKNKYGDRTFFGDNWPNRAHQWLPTVDHPSDKALVEWHVTAPSHYQVVGNGTQVEETDLDNQNTYYVWKTDVPIPTKVMVIGIARFAVQHIGETNNIPISSWVYPQNKDAGFYDYAMGKDILNFFIEHVGPYPYSKLANVQSKTRFGGMENASNIFYFENSVSGERKIENLIAHEIAHQWFGNSASESDWTHVWLSEGFATYFTNLYVEKMKGRDAFLELVHENRDAIIKFSKTQLTPVLDSNTKSLMRLLNTNSYQKGGWILHMLRKKVGDVPFWNSIRAYYKKYALKNASSDDLKNVFEDVTKQELDAFFEQWLEQPGHPILKTSWKSNNKTLTFNIEQTQKTDVVFAFPIELKLVYEDDSSEVVTLSVKDKKATAKLDVKGKVKEVVIDPNSWLLFESEN</sequence>
<dbReference type="PANTHER" id="PTHR11533">
    <property type="entry name" value="PROTEASE M1 ZINC METALLOPROTEASE"/>
    <property type="match status" value="1"/>
</dbReference>
<dbReference type="GO" id="GO:0006508">
    <property type="term" value="P:proteolysis"/>
    <property type="evidence" value="ECO:0007669"/>
    <property type="project" value="UniProtKB-KW"/>
</dbReference>
<evidence type="ECO:0000256" key="8">
    <source>
        <dbReference type="ARBA" id="ARBA00022723"/>
    </source>
</evidence>
<dbReference type="GO" id="GO:0016020">
    <property type="term" value="C:membrane"/>
    <property type="evidence" value="ECO:0007669"/>
    <property type="project" value="TreeGrafter"/>
</dbReference>
<dbReference type="GO" id="GO:0016285">
    <property type="term" value="F:alanyl aminopeptidase activity"/>
    <property type="evidence" value="ECO:0007669"/>
    <property type="project" value="UniProtKB-EC"/>
</dbReference>
<dbReference type="EC" id="3.4.11.2" evidence="4"/>
<feature type="domain" description="Peptidase M1 membrane alanine aminopeptidase" evidence="13">
    <location>
        <begin position="246"/>
        <end position="442"/>
    </location>
</feature>
<dbReference type="EMBL" id="SUPL01000002">
    <property type="protein sequence ID" value="TJY37224.1"/>
    <property type="molecule type" value="Genomic_DNA"/>
</dbReference>
<dbReference type="RefSeq" id="WP_136841483.1">
    <property type="nucleotide sequence ID" value="NZ_SUPL01000002.1"/>
</dbReference>
<keyword evidence="16" id="KW-1185">Reference proteome</keyword>
<evidence type="ECO:0000313" key="16">
    <source>
        <dbReference type="Proteomes" id="UP000307657"/>
    </source>
</evidence>
<evidence type="ECO:0000256" key="12">
    <source>
        <dbReference type="SAM" id="SignalP"/>
    </source>
</evidence>
<dbReference type="InterPro" id="IPR042097">
    <property type="entry name" value="Aminopeptidase_N-like_N_sf"/>
</dbReference>
<dbReference type="SUPFAM" id="SSF63737">
    <property type="entry name" value="Leukotriene A4 hydrolase N-terminal domain"/>
    <property type="match status" value="1"/>
</dbReference>
<keyword evidence="8" id="KW-0479">Metal-binding</keyword>
<evidence type="ECO:0000256" key="11">
    <source>
        <dbReference type="ARBA" id="ARBA00023049"/>
    </source>
</evidence>
<keyword evidence="10" id="KW-0862">Zinc</keyword>
<dbReference type="InterPro" id="IPR014782">
    <property type="entry name" value="Peptidase_M1_dom"/>
</dbReference>
<dbReference type="SUPFAM" id="SSF55486">
    <property type="entry name" value="Metalloproteases ('zincins'), catalytic domain"/>
    <property type="match status" value="1"/>
</dbReference>
<gene>
    <name evidence="15" type="ORF">E5167_04550</name>
</gene>
<dbReference type="GO" id="GO:0043171">
    <property type="term" value="P:peptide catabolic process"/>
    <property type="evidence" value="ECO:0007669"/>
    <property type="project" value="TreeGrafter"/>
</dbReference>
<dbReference type="CDD" id="cd09603">
    <property type="entry name" value="M1_APN_like"/>
    <property type="match status" value="1"/>
</dbReference>
<dbReference type="GO" id="GO:0005615">
    <property type="term" value="C:extracellular space"/>
    <property type="evidence" value="ECO:0007669"/>
    <property type="project" value="TreeGrafter"/>
</dbReference>
<evidence type="ECO:0000256" key="4">
    <source>
        <dbReference type="ARBA" id="ARBA00012564"/>
    </source>
</evidence>
<comment type="caution">
    <text evidence="15">The sequence shown here is derived from an EMBL/GenBank/DDBJ whole genome shotgun (WGS) entry which is preliminary data.</text>
</comment>
<evidence type="ECO:0000256" key="6">
    <source>
        <dbReference type="ARBA" id="ARBA00022438"/>
    </source>
</evidence>
<feature type="domain" description="Aminopeptidase N-like N-terminal" evidence="14">
    <location>
        <begin position="33"/>
        <end position="203"/>
    </location>
</feature>
<evidence type="ECO:0000259" key="14">
    <source>
        <dbReference type="Pfam" id="PF17900"/>
    </source>
</evidence>
<accession>A0A4U0F0G9</accession>
<evidence type="ECO:0000256" key="10">
    <source>
        <dbReference type="ARBA" id="ARBA00022833"/>
    </source>
</evidence>